<dbReference type="Pfam" id="PF00046">
    <property type="entry name" value="Homeodomain"/>
    <property type="match status" value="1"/>
</dbReference>
<protein>
    <submittedName>
        <fullName evidence="11">Homeobox domain-containing protein</fullName>
    </submittedName>
</protein>
<evidence type="ECO:0000256" key="5">
    <source>
        <dbReference type="ARBA" id="ARBA00023242"/>
    </source>
</evidence>
<keyword evidence="5 6" id="KW-0539">Nucleus</keyword>
<dbReference type="PROSITE" id="PS50071">
    <property type="entry name" value="HOMEOBOX_2"/>
    <property type="match status" value="1"/>
</dbReference>
<dbReference type="PANTHER" id="PTHR45793">
    <property type="entry name" value="HOMEOBOX PROTEIN"/>
    <property type="match status" value="1"/>
</dbReference>
<evidence type="ECO:0000256" key="7">
    <source>
        <dbReference type="RuleBase" id="RU000682"/>
    </source>
</evidence>
<evidence type="ECO:0000256" key="1">
    <source>
        <dbReference type="ARBA" id="ARBA00004123"/>
    </source>
</evidence>
<evidence type="ECO:0000256" key="8">
    <source>
        <dbReference type="SAM" id="MobiDB-lite"/>
    </source>
</evidence>
<dbReference type="InterPro" id="IPR009057">
    <property type="entry name" value="Homeodomain-like_sf"/>
</dbReference>
<dbReference type="WBParaSite" id="Minc3s03326g33528">
    <property type="protein sequence ID" value="Minc3s03326g33528"/>
    <property type="gene ID" value="Minc3s03326g33528"/>
</dbReference>
<dbReference type="InterPro" id="IPR001356">
    <property type="entry name" value="HD"/>
</dbReference>
<organism evidence="10 11">
    <name type="scientific">Meloidogyne incognita</name>
    <name type="common">Southern root-knot nematode worm</name>
    <name type="synonym">Oxyuris incognita</name>
    <dbReference type="NCBI Taxonomy" id="6306"/>
    <lineage>
        <taxon>Eukaryota</taxon>
        <taxon>Metazoa</taxon>
        <taxon>Ecdysozoa</taxon>
        <taxon>Nematoda</taxon>
        <taxon>Chromadorea</taxon>
        <taxon>Rhabditida</taxon>
        <taxon>Tylenchina</taxon>
        <taxon>Tylenchomorpha</taxon>
        <taxon>Tylenchoidea</taxon>
        <taxon>Meloidogynidae</taxon>
        <taxon>Meloidogyninae</taxon>
        <taxon>Meloidogyne</taxon>
        <taxon>Meloidogyne incognita group</taxon>
    </lineage>
</organism>
<dbReference type="CDD" id="cd00086">
    <property type="entry name" value="homeodomain"/>
    <property type="match status" value="1"/>
</dbReference>
<dbReference type="Proteomes" id="UP000887563">
    <property type="component" value="Unplaced"/>
</dbReference>
<dbReference type="SMART" id="SM00389">
    <property type="entry name" value="HOX"/>
    <property type="match status" value="1"/>
</dbReference>
<dbReference type="GO" id="GO:0000978">
    <property type="term" value="F:RNA polymerase II cis-regulatory region sequence-specific DNA binding"/>
    <property type="evidence" value="ECO:0007669"/>
    <property type="project" value="TreeGrafter"/>
</dbReference>
<evidence type="ECO:0000313" key="11">
    <source>
        <dbReference type="WBParaSite" id="Minc3s03326g33528"/>
    </source>
</evidence>
<sequence length="317" mass="34249">MSSSYNIQNSAAAQSMAAYFKSVSGGPNPYTTSSQSPLAFSAAAAAGFSPAAAMAVANGFPFSSPDASGLWSTAPPRFGKQRRERTTFSRAQLDILEKQFISQRYPDIYLREEMAAKIGLPESRVQAKTFKVWFKNRRAKARQVEKMDKRISSTNCLRLPCSSTNGGKLIINGGISSTTSDSSLDNSIKNEKINNLNNIKLEENEGGILNNNESGGGISPGSQLEAEPKMQQQQHLASMYLGNLSPSAMINYYPPFRNGAYAGVYGNSYTNNSMDMYTAAYPTMAVAAAANMSMNGYTNNISSAMNNLPQSLNGFMN</sequence>
<dbReference type="AlphaFoldDB" id="A0A914N744"/>
<evidence type="ECO:0000256" key="4">
    <source>
        <dbReference type="ARBA" id="ARBA00023155"/>
    </source>
</evidence>
<keyword evidence="10" id="KW-1185">Reference proteome</keyword>
<keyword evidence="3 6" id="KW-0238">DNA-binding</keyword>
<reference evidence="11" key="1">
    <citation type="submission" date="2022-11" db="UniProtKB">
        <authorList>
            <consortium name="WormBaseParasite"/>
        </authorList>
    </citation>
    <scope>IDENTIFICATION</scope>
</reference>
<dbReference type="GO" id="GO:0005634">
    <property type="term" value="C:nucleus"/>
    <property type="evidence" value="ECO:0007669"/>
    <property type="project" value="UniProtKB-SubCell"/>
</dbReference>
<name>A0A914N744_MELIC</name>
<proteinExistence type="predicted"/>
<dbReference type="PANTHER" id="PTHR45793:SF5">
    <property type="entry name" value="HOMEOTIC PROTEIN OCELLILESS"/>
    <property type="match status" value="1"/>
</dbReference>
<feature type="domain" description="Homeobox" evidence="9">
    <location>
        <begin position="79"/>
        <end position="144"/>
    </location>
</feature>
<dbReference type="SUPFAM" id="SSF46689">
    <property type="entry name" value="Homeodomain-like"/>
    <property type="match status" value="1"/>
</dbReference>
<evidence type="ECO:0000256" key="2">
    <source>
        <dbReference type="ARBA" id="ARBA00022473"/>
    </source>
</evidence>
<evidence type="ECO:0000256" key="6">
    <source>
        <dbReference type="PROSITE-ProRule" id="PRU00108"/>
    </source>
</evidence>
<keyword evidence="2" id="KW-0217">Developmental protein</keyword>
<evidence type="ECO:0000313" key="10">
    <source>
        <dbReference type="Proteomes" id="UP000887563"/>
    </source>
</evidence>
<evidence type="ECO:0000256" key="3">
    <source>
        <dbReference type="ARBA" id="ARBA00023125"/>
    </source>
</evidence>
<comment type="subcellular location">
    <subcellularLocation>
        <location evidence="1 6 7">Nucleus</location>
    </subcellularLocation>
</comment>
<feature type="DNA-binding region" description="Homeobox" evidence="6">
    <location>
        <begin position="81"/>
        <end position="145"/>
    </location>
</feature>
<feature type="region of interest" description="Disordered" evidence="8">
    <location>
        <begin position="207"/>
        <end position="232"/>
    </location>
</feature>
<dbReference type="GO" id="GO:0000981">
    <property type="term" value="F:DNA-binding transcription factor activity, RNA polymerase II-specific"/>
    <property type="evidence" value="ECO:0007669"/>
    <property type="project" value="TreeGrafter"/>
</dbReference>
<evidence type="ECO:0000259" key="9">
    <source>
        <dbReference type="PROSITE" id="PS50071"/>
    </source>
</evidence>
<accession>A0A914N744</accession>
<keyword evidence="4 6" id="KW-0371">Homeobox</keyword>
<dbReference type="Gene3D" id="1.10.10.60">
    <property type="entry name" value="Homeodomain-like"/>
    <property type="match status" value="1"/>
</dbReference>